<protein>
    <submittedName>
        <fullName evidence="4">Uncharacterized protein</fullName>
    </submittedName>
</protein>
<comment type="subcellular location">
    <subcellularLocation>
        <location evidence="1">Nucleus</location>
    </subcellularLocation>
</comment>
<feature type="region of interest" description="Disordered" evidence="3">
    <location>
        <begin position="51"/>
        <end position="89"/>
    </location>
</feature>
<organism evidence="4 5">
    <name type="scientific">Rhododendron griersonianum</name>
    <dbReference type="NCBI Taxonomy" id="479676"/>
    <lineage>
        <taxon>Eukaryota</taxon>
        <taxon>Viridiplantae</taxon>
        <taxon>Streptophyta</taxon>
        <taxon>Embryophyta</taxon>
        <taxon>Tracheophyta</taxon>
        <taxon>Spermatophyta</taxon>
        <taxon>Magnoliopsida</taxon>
        <taxon>eudicotyledons</taxon>
        <taxon>Gunneridae</taxon>
        <taxon>Pentapetalae</taxon>
        <taxon>asterids</taxon>
        <taxon>Ericales</taxon>
        <taxon>Ericaceae</taxon>
        <taxon>Ericoideae</taxon>
        <taxon>Rhodoreae</taxon>
        <taxon>Rhododendron</taxon>
    </lineage>
</organism>
<feature type="region of interest" description="Disordered" evidence="3">
    <location>
        <begin position="197"/>
        <end position="253"/>
    </location>
</feature>
<feature type="compositionally biased region" description="Low complexity" evidence="3">
    <location>
        <begin position="63"/>
        <end position="74"/>
    </location>
</feature>
<dbReference type="GO" id="GO:0006950">
    <property type="term" value="P:response to stress"/>
    <property type="evidence" value="ECO:0007669"/>
    <property type="project" value="UniProtKB-ARBA"/>
</dbReference>
<keyword evidence="5" id="KW-1185">Reference proteome</keyword>
<feature type="compositionally biased region" description="Polar residues" evidence="3">
    <location>
        <begin position="236"/>
        <end position="253"/>
    </location>
</feature>
<dbReference type="PANTHER" id="PTHR33172">
    <property type="entry name" value="OS08G0516900 PROTEIN"/>
    <property type="match status" value="1"/>
</dbReference>
<evidence type="ECO:0000256" key="2">
    <source>
        <dbReference type="ARBA" id="ARBA00023242"/>
    </source>
</evidence>
<gene>
    <name evidence="4" type="ORF">RHGRI_008892</name>
</gene>
<dbReference type="InterPro" id="IPR051992">
    <property type="entry name" value="OxStress_Response_Reg"/>
</dbReference>
<keyword evidence="2" id="KW-0539">Nucleus</keyword>
<dbReference type="PANTHER" id="PTHR33172:SF96">
    <property type="entry name" value="PROTEIN OXIDATIVE STRESS 3 LIKE 3"/>
    <property type="match status" value="1"/>
</dbReference>
<proteinExistence type="predicted"/>
<dbReference type="EMBL" id="JACTNZ010000003">
    <property type="protein sequence ID" value="KAG5559122.1"/>
    <property type="molecule type" value="Genomic_DNA"/>
</dbReference>
<name>A0AAV6L5C0_9ERIC</name>
<dbReference type="GO" id="GO:0005634">
    <property type="term" value="C:nucleus"/>
    <property type="evidence" value="ECO:0007669"/>
    <property type="project" value="UniProtKB-SubCell"/>
</dbReference>
<accession>A0AAV6L5C0</accession>
<comment type="caution">
    <text evidence="4">The sequence shown here is derived from an EMBL/GenBank/DDBJ whole genome shotgun (WGS) entry which is preliminary data.</text>
</comment>
<dbReference type="Proteomes" id="UP000823749">
    <property type="component" value="Chromosome 3"/>
</dbReference>
<evidence type="ECO:0000313" key="5">
    <source>
        <dbReference type="Proteomes" id="UP000823749"/>
    </source>
</evidence>
<reference evidence="4" key="1">
    <citation type="submission" date="2020-08" db="EMBL/GenBank/DDBJ databases">
        <title>Plant Genome Project.</title>
        <authorList>
            <person name="Zhang R.-G."/>
        </authorList>
    </citation>
    <scope>NUCLEOTIDE SEQUENCE</scope>
    <source>
        <strain evidence="4">WSP0</strain>
        <tissue evidence="4">Leaf</tissue>
    </source>
</reference>
<evidence type="ECO:0000256" key="3">
    <source>
        <dbReference type="SAM" id="MobiDB-lite"/>
    </source>
</evidence>
<feature type="compositionally biased region" description="Low complexity" evidence="3">
    <location>
        <begin position="197"/>
        <end position="218"/>
    </location>
</feature>
<evidence type="ECO:0000313" key="4">
    <source>
        <dbReference type="EMBL" id="KAG5559122.1"/>
    </source>
</evidence>
<evidence type="ECO:0000256" key="1">
    <source>
        <dbReference type="ARBA" id="ARBA00004123"/>
    </source>
</evidence>
<sequence>MPIALESNQIGSPGLRRGMFCGSAYNSTENARSVAGDLRLTAFNSTSAAMNLADEGEDQVDTSSSSSIGRNSDSSDGDGDSGEVEVQSPCKGPLDCLDALEEVLPVKRGMSKFYCGKSKSFTSLGDATSCSTIKEIVKPENAYTRKRKNLLAHRTFWDKNCNFPPRSNSGGISKRPFNSIRSTLALGMNMSSSYENINNISNNNSDSSSSNSNSNSSSPKRCRPPLYPDSKRPPVNESSSPAPSPPRQNLSSWRSFSLSDLQCAAAAATPSITGVVINDDRNKDKLQ</sequence>
<dbReference type="AlphaFoldDB" id="A0AAV6L5C0"/>